<dbReference type="InterPro" id="IPR050026">
    <property type="entry name" value="PHA_gran_PhaM_N"/>
</dbReference>
<accession>G4M925</accession>
<evidence type="ECO:0000256" key="1">
    <source>
        <dbReference type="SAM" id="MobiDB-lite"/>
    </source>
</evidence>
<feature type="region of interest" description="Disordered" evidence="1">
    <location>
        <begin position="209"/>
        <end position="257"/>
    </location>
</feature>
<dbReference type="EMBL" id="CAFE01000117">
    <property type="protein sequence ID" value="CCD37654.1"/>
    <property type="molecule type" value="Genomic_DNA"/>
</dbReference>
<feature type="compositionally biased region" description="Low complexity" evidence="1">
    <location>
        <begin position="209"/>
        <end position="231"/>
    </location>
</feature>
<reference evidence="2 3" key="1">
    <citation type="submission" date="2011-09" db="EMBL/GenBank/DDBJ databases">
        <authorList>
            <person name="Carlier A."/>
        </authorList>
    </citation>
    <scope>NUCLEOTIDE SEQUENCE [LARGE SCALE GENOMIC DNA]</scope>
    <source>
        <strain evidence="2 3">UZHbot1</strain>
    </source>
</reference>
<dbReference type="HOGENOM" id="CLU_081509_0_0_4"/>
<name>G4M925_9BURK</name>
<proteinExistence type="predicted"/>
<feature type="region of interest" description="Disordered" evidence="1">
    <location>
        <begin position="135"/>
        <end position="183"/>
    </location>
</feature>
<dbReference type="NCBIfam" id="NF043076">
    <property type="entry name" value="PHA_gran_PhaM"/>
    <property type="match status" value="1"/>
</dbReference>
<dbReference type="BioCyc" id="CBUR1055526:G10QW-161-MONOMER"/>
<reference evidence="2 3" key="2">
    <citation type="submission" date="2011-10" db="EMBL/GenBank/DDBJ databases">
        <title>Draft genome sequence of Candidatus Burkholderia kirkii.</title>
        <authorList>
            <person name="Carlier A.L."/>
            <person name="Eberl L."/>
        </authorList>
    </citation>
    <scope>NUCLEOTIDE SEQUENCE [LARGE SCALE GENOMIC DNA]</scope>
    <source>
        <strain evidence="2 3">UZHbot1</strain>
    </source>
</reference>
<dbReference type="Proteomes" id="UP000003511">
    <property type="component" value="Unassembled WGS sequence"/>
</dbReference>
<comment type="caution">
    <text evidence="2">The sequence shown here is derived from an EMBL/GenBank/DDBJ whole genome shotgun (WGS) entry which is preliminary data.</text>
</comment>
<dbReference type="AlphaFoldDB" id="G4M925"/>
<sequence>MTDNSGGTPPYTIPGFPGFGQADMMGKMWELIRLNPFAAAMPGGGQGVGPSLSMISDMLAPLTNIEELDKRVTDMRAVEQWLKLNLNMLQSAIQALEVQRATLATLRSFGAFAQTSMESAHQAATEKAKAAAAGWPMSGAAKADAPKEKAAGEAPADETAQGDDPSAKPSAAPPPGFDPSGWWNVLQSQFNQLAHLAMLQPGMTGSLNPMGATDAAAQPAAAEQQAPASAGGDEKPESAAAAKKAPARKSAPRKKPE</sequence>
<keyword evidence="3" id="KW-1185">Reference proteome</keyword>
<evidence type="ECO:0000313" key="2">
    <source>
        <dbReference type="EMBL" id="CCD37654.1"/>
    </source>
</evidence>
<feature type="compositionally biased region" description="Basic residues" evidence="1">
    <location>
        <begin position="245"/>
        <end position="257"/>
    </location>
</feature>
<evidence type="ECO:0000313" key="3">
    <source>
        <dbReference type="Proteomes" id="UP000003511"/>
    </source>
</evidence>
<dbReference type="STRING" id="1055526.BKIR_c2_4629"/>
<gene>
    <name evidence="2" type="ORF">BKIR_c2_4629</name>
</gene>
<organism evidence="2 3">
    <name type="scientific">Candidatus Paraburkholderia kirkii UZHbot1</name>
    <dbReference type="NCBI Taxonomy" id="1055526"/>
    <lineage>
        <taxon>Bacteria</taxon>
        <taxon>Pseudomonadati</taxon>
        <taxon>Pseudomonadota</taxon>
        <taxon>Betaproteobacteria</taxon>
        <taxon>Burkholderiales</taxon>
        <taxon>Burkholderiaceae</taxon>
        <taxon>Paraburkholderia</taxon>
    </lineage>
</organism>
<protein>
    <submittedName>
        <fullName evidence="2">Alginate regulatory protein AlgP</fullName>
    </submittedName>
</protein>